<protein>
    <submittedName>
        <fullName evidence="1">Uncharacterized protein</fullName>
    </submittedName>
</protein>
<evidence type="ECO:0000313" key="1">
    <source>
        <dbReference type="EMBL" id="GIM70602.1"/>
    </source>
</evidence>
<reference evidence="1" key="1">
    <citation type="submission" date="2021-03" db="EMBL/GenBank/DDBJ databases">
        <title>Whole genome shotgun sequence of Actinoplanes auranticolor NBRC 12245.</title>
        <authorList>
            <person name="Komaki H."/>
            <person name="Tamura T."/>
        </authorList>
    </citation>
    <scope>NUCLEOTIDE SEQUENCE</scope>
    <source>
        <strain evidence="1">NBRC 12245</strain>
    </source>
</reference>
<name>A0A919VNY7_9ACTN</name>
<gene>
    <name evidence="1" type="ORF">Aau02nite_41760</name>
</gene>
<proteinExistence type="predicted"/>
<dbReference type="EMBL" id="BOQL01000032">
    <property type="protein sequence ID" value="GIM70602.1"/>
    <property type="molecule type" value="Genomic_DNA"/>
</dbReference>
<dbReference type="Gene3D" id="2.60.120.260">
    <property type="entry name" value="Galactose-binding domain-like"/>
    <property type="match status" value="1"/>
</dbReference>
<accession>A0A919VNY7</accession>
<organism evidence="1 2">
    <name type="scientific">Actinoplanes auranticolor</name>
    <dbReference type="NCBI Taxonomy" id="47988"/>
    <lineage>
        <taxon>Bacteria</taxon>
        <taxon>Bacillati</taxon>
        <taxon>Actinomycetota</taxon>
        <taxon>Actinomycetes</taxon>
        <taxon>Micromonosporales</taxon>
        <taxon>Micromonosporaceae</taxon>
        <taxon>Actinoplanes</taxon>
    </lineage>
</organism>
<dbReference type="AlphaFoldDB" id="A0A919VNY7"/>
<evidence type="ECO:0000313" key="2">
    <source>
        <dbReference type="Proteomes" id="UP000681340"/>
    </source>
</evidence>
<sequence>MPTGDDTVDVWFNDTYLAGSPRAADSWKTARYVDLAAALGPGRNTLTIAARNTTAGPAGVLGRVRVATAQSTVDLVTTRPKSIIQPRPGVFIADLGQNFAGWNTFTAQAG</sequence>
<dbReference type="RefSeq" id="WP_212990184.1">
    <property type="nucleotide sequence ID" value="NZ_BAABEA010000005.1"/>
</dbReference>
<comment type="caution">
    <text evidence="1">The sequence shown here is derived from an EMBL/GenBank/DDBJ whole genome shotgun (WGS) entry which is preliminary data.</text>
</comment>
<keyword evidence="2" id="KW-1185">Reference proteome</keyword>
<dbReference type="Proteomes" id="UP000681340">
    <property type="component" value="Unassembled WGS sequence"/>
</dbReference>